<dbReference type="InterPro" id="IPR000477">
    <property type="entry name" value="RT_dom"/>
</dbReference>
<dbReference type="AlphaFoldDB" id="M1NI42"/>
<dbReference type="GO" id="GO:0003964">
    <property type="term" value="F:RNA-directed DNA polymerase activity"/>
    <property type="evidence" value="ECO:0007669"/>
    <property type="project" value="UniProtKB-KW"/>
</dbReference>
<evidence type="ECO:0000256" key="6">
    <source>
        <dbReference type="ARBA" id="ARBA00022918"/>
    </source>
</evidence>
<keyword evidence="2 11" id="KW-0808">Transferase</keyword>
<dbReference type="Pfam" id="PF00078">
    <property type="entry name" value="RVT_1"/>
    <property type="match status" value="1"/>
</dbReference>
<evidence type="ECO:0000256" key="5">
    <source>
        <dbReference type="ARBA" id="ARBA00022842"/>
    </source>
</evidence>
<evidence type="ECO:0000256" key="2">
    <source>
        <dbReference type="ARBA" id="ARBA00022679"/>
    </source>
</evidence>
<dbReference type="InterPro" id="IPR000123">
    <property type="entry name" value="Reverse_transcriptase_msDNA"/>
</dbReference>
<keyword evidence="7" id="KW-0051">Antiviral defense</keyword>
<dbReference type="GO" id="GO:0003723">
    <property type="term" value="F:RNA binding"/>
    <property type="evidence" value="ECO:0007669"/>
    <property type="project" value="InterPro"/>
</dbReference>
<dbReference type="CDD" id="cd03487">
    <property type="entry name" value="RT_Bac_retron_II"/>
    <property type="match status" value="1"/>
</dbReference>
<keyword evidence="3 11" id="KW-0548">Nucleotidyltransferase</keyword>
<gene>
    <name evidence="11" type="ordered locus">UWK_02718</name>
</gene>
<dbReference type="GO" id="GO:0051607">
    <property type="term" value="P:defense response to virus"/>
    <property type="evidence" value="ECO:0007669"/>
    <property type="project" value="UniProtKB-KW"/>
</dbReference>
<keyword evidence="5" id="KW-0460">Magnesium</keyword>
<evidence type="ECO:0000256" key="8">
    <source>
        <dbReference type="ARBA" id="ARBA00034120"/>
    </source>
</evidence>
<keyword evidence="12" id="KW-1185">Reference proteome</keyword>
<evidence type="ECO:0000313" key="11">
    <source>
        <dbReference type="EMBL" id="AGF79254.1"/>
    </source>
</evidence>
<dbReference type="InterPro" id="IPR043502">
    <property type="entry name" value="DNA/RNA_pol_sf"/>
</dbReference>
<dbReference type="GO" id="GO:0046872">
    <property type="term" value="F:metal ion binding"/>
    <property type="evidence" value="ECO:0007669"/>
    <property type="project" value="UniProtKB-KW"/>
</dbReference>
<dbReference type="Proteomes" id="UP000011721">
    <property type="component" value="Chromosome"/>
</dbReference>
<dbReference type="PROSITE" id="PS50878">
    <property type="entry name" value="RT_POL"/>
    <property type="match status" value="1"/>
</dbReference>
<accession>M1NI42</accession>
<evidence type="ECO:0000256" key="9">
    <source>
        <dbReference type="ARBA" id="ARBA00048173"/>
    </source>
</evidence>
<dbReference type="EC" id="2.7.7.49" evidence="1"/>
<evidence type="ECO:0000259" key="10">
    <source>
        <dbReference type="PROSITE" id="PS50878"/>
    </source>
</evidence>
<evidence type="ECO:0000256" key="1">
    <source>
        <dbReference type="ARBA" id="ARBA00012493"/>
    </source>
</evidence>
<dbReference type="KEGG" id="dsf:UWK_02718"/>
<evidence type="ECO:0000256" key="4">
    <source>
        <dbReference type="ARBA" id="ARBA00022723"/>
    </source>
</evidence>
<dbReference type="HOGENOM" id="CLU_028398_2_2_7"/>
<dbReference type="PATRIC" id="fig|1167006.5.peg.2941"/>
<protein>
    <recommendedName>
        <fullName evidence="1">RNA-directed DNA polymerase</fullName>
        <ecNumber evidence="1">2.7.7.49</ecNumber>
    </recommendedName>
</protein>
<evidence type="ECO:0000256" key="7">
    <source>
        <dbReference type="ARBA" id="ARBA00023118"/>
    </source>
</evidence>
<name>M1NI42_DESSD</name>
<dbReference type="PANTHER" id="PTHR34047:SF7">
    <property type="entry name" value="RNA-DIRECTED DNA POLYMERASE"/>
    <property type="match status" value="1"/>
</dbReference>
<keyword evidence="4" id="KW-0479">Metal-binding</keyword>
<dbReference type="EMBL" id="CP003985">
    <property type="protein sequence ID" value="AGF79254.1"/>
    <property type="molecule type" value="Genomic_DNA"/>
</dbReference>
<comment type="catalytic activity">
    <reaction evidence="9">
        <text>DNA(n) + a 2'-deoxyribonucleoside 5'-triphosphate = DNA(n+1) + diphosphate</text>
        <dbReference type="Rhea" id="RHEA:22508"/>
        <dbReference type="Rhea" id="RHEA-COMP:17339"/>
        <dbReference type="Rhea" id="RHEA-COMP:17340"/>
        <dbReference type="ChEBI" id="CHEBI:33019"/>
        <dbReference type="ChEBI" id="CHEBI:61560"/>
        <dbReference type="ChEBI" id="CHEBI:173112"/>
        <dbReference type="EC" id="2.7.7.49"/>
    </reaction>
</comment>
<evidence type="ECO:0000313" key="12">
    <source>
        <dbReference type="Proteomes" id="UP000011721"/>
    </source>
</evidence>
<sequence>MRTICEPLPSLKEIQRWILDNILSQVTISKFAKAYVVGFSIKDNARFHLRQKQVLRIDVKDFFPSIKGQNVFHIFKNIGYSAEVSAMLTGLTTLKNCLPQGAPTSPTLSNIFMNRCDARIAGYCLARKIRYTRYSDDLTFSGEFDVGKLISFINMVFKDSGLLLNKTKTKQMFKHQRQFTTGLVVNERINVCREKRRKLRQEIFYIKKYGLDGHLIRTEEKRTNYIMHLLGLSNFITHINANDRDALEAKEILRKYIT</sequence>
<dbReference type="STRING" id="1167006.UWK_02718"/>
<dbReference type="PANTHER" id="PTHR34047">
    <property type="entry name" value="NUCLEAR INTRON MATURASE 1, MITOCHONDRIAL-RELATED"/>
    <property type="match status" value="1"/>
</dbReference>
<reference evidence="12" key="1">
    <citation type="journal article" date="2013" name="Stand. Genomic Sci.">
        <title>Complete genome sequence of Desulfocapsa sulfexigens, a marine deltaproteobacterium specialized in disproportionating inorganic sulfur compounds.</title>
        <authorList>
            <person name="Finster K.W."/>
            <person name="Kjeldsen K.U."/>
            <person name="Kube M."/>
            <person name="Reinhardt R."/>
            <person name="Mussmann M."/>
            <person name="Amann R."/>
            <person name="Schreiber L."/>
        </authorList>
    </citation>
    <scope>NUCLEOTIDE SEQUENCE [LARGE SCALE GENOMIC DNA]</scope>
    <source>
        <strain evidence="12">DSM 10523 / SB164P1</strain>
    </source>
</reference>
<organism evidence="11 12">
    <name type="scientific">Desulfocapsa sulfexigens (strain DSM 10523 / SB164P1)</name>
    <dbReference type="NCBI Taxonomy" id="1167006"/>
    <lineage>
        <taxon>Bacteria</taxon>
        <taxon>Pseudomonadati</taxon>
        <taxon>Thermodesulfobacteriota</taxon>
        <taxon>Desulfobulbia</taxon>
        <taxon>Desulfobulbales</taxon>
        <taxon>Desulfocapsaceae</taxon>
        <taxon>Desulfocapsa</taxon>
    </lineage>
</organism>
<keyword evidence="6 11" id="KW-0695">RNA-directed DNA polymerase</keyword>
<proteinExistence type="inferred from homology"/>
<dbReference type="eggNOG" id="COG3344">
    <property type="taxonomic scope" value="Bacteria"/>
</dbReference>
<evidence type="ECO:0000256" key="3">
    <source>
        <dbReference type="ARBA" id="ARBA00022695"/>
    </source>
</evidence>
<dbReference type="InterPro" id="IPR051083">
    <property type="entry name" value="GrpII_Intron_Splice-Mob/Def"/>
</dbReference>
<dbReference type="PRINTS" id="PR00866">
    <property type="entry name" value="RNADNAPOLMS"/>
</dbReference>
<comment type="similarity">
    <text evidence="8">Belongs to the bacterial reverse transcriptase family.</text>
</comment>
<feature type="domain" description="Reverse transcriptase" evidence="10">
    <location>
        <begin position="1"/>
        <end position="185"/>
    </location>
</feature>
<dbReference type="SUPFAM" id="SSF56672">
    <property type="entry name" value="DNA/RNA polymerases"/>
    <property type="match status" value="1"/>
</dbReference>